<evidence type="ECO:0000259" key="7">
    <source>
        <dbReference type="PROSITE" id="PS50893"/>
    </source>
</evidence>
<dbReference type="PANTHER" id="PTHR43553:SF24">
    <property type="entry name" value="ENERGY-COUPLING FACTOR TRANSPORTER ATP-BINDING PROTEIN ECFA1"/>
    <property type="match status" value="1"/>
</dbReference>
<evidence type="ECO:0000256" key="6">
    <source>
        <dbReference type="ARBA" id="ARBA00025157"/>
    </source>
</evidence>
<dbReference type="InterPro" id="IPR003439">
    <property type="entry name" value="ABC_transporter-like_ATP-bd"/>
</dbReference>
<dbReference type="EMBL" id="DTCK01000008">
    <property type="protein sequence ID" value="HGQ35197.1"/>
    <property type="molecule type" value="Genomic_DNA"/>
</dbReference>
<dbReference type="PANTHER" id="PTHR43553">
    <property type="entry name" value="HEAVY METAL TRANSPORTER"/>
    <property type="match status" value="1"/>
</dbReference>
<dbReference type="Pfam" id="PF00005">
    <property type="entry name" value="ABC_tran"/>
    <property type="match status" value="1"/>
</dbReference>
<dbReference type="EMBL" id="DTBD01000067">
    <property type="protein sequence ID" value="HGQ65051.1"/>
    <property type="molecule type" value="Genomic_DNA"/>
</dbReference>
<dbReference type="InterPro" id="IPR015856">
    <property type="entry name" value="ABC_transpr_CbiO/EcfA_su"/>
</dbReference>
<evidence type="ECO:0000256" key="3">
    <source>
        <dbReference type="ARBA" id="ARBA00022448"/>
    </source>
</evidence>
<evidence type="ECO:0000256" key="4">
    <source>
        <dbReference type="ARBA" id="ARBA00022741"/>
    </source>
</evidence>
<dbReference type="SUPFAM" id="SSF52540">
    <property type="entry name" value="P-loop containing nucleoside triphosphate hydrolases"/>
    <property type="match status" value="1"/>
</dbReference>
<evidence type="ECO:0000256" key="5">
    <source>
        <dbReference type="ARBA" id="ARBA00022840"/>
    </source>
</evidence>
<dbReference type="CDD" id="cd03225">
    <property type="entry name" value="ABC_cobalt_CbiO_domain1"/>
    <property type="match status" value="1"/>
</dbReference>
<organism evidence="9">
    <name type="scientific">Ignisphaera aggregans</name>
    <dbReference type="NCBI Taxonomy" id="334771"/>
    <lineage>
        <taxon>Archaea</taxon>
        <taxon>Thermoproteota</taxon>
        <taxon>Thermoprotei</taxon>
        <taxon>Desulfurococcales</taxon>
        <taxon>Desulfurococcaceae</taxon>
        <taxon>Ignisphaera</taxon>
    </lineage>
</organism>
<keyword evidence="3" id="KW-0813">Transport</keyword>
<dbReference type="GO" id="GO:0042626">
    <property type="term" value="F:ATPase-coupled transmembrane transporter activity"/>
    <property type="evidence" value="ECO:0007669"/>
    <property type="project" value="TreeGrafter"/>
</dbReference>
<protein>
    <submittedName>
        <fullName evidence="9">ABC transporter ATP-binding protein</fullName>
    </submittedName>
</protein>
<evidence type="ECO:0000313" key="8">
    <source>
        <dbReference type="EMBL" id="HGQ35197.1"/>
    </source>
</evidence>
<proteinExistence type="inferred from homology"/>
<keyword evidence="4" id="KW-0547">Nucleotide-binding</keyword>
<name>A0A7C4NPV9_9CREN</name>
<feature type="domain" description="ABC transporter" evidence="7">
    <location>
        <begin position="5"/>
        <end position="244"/>
    </location>
</feature>
<comment type="subcellular location">
    <subcellularLocation>
        <location evidence="1">Cell membrane</location>
        <topology evidence="1">Peripheral membrane protein</topology>
    </subcellularLocation>
</comment>
<dbReference type="InterPro" id="IPR027417">
    <property type="entry name" value="P-loop_NTPase"/>
</dbReference>
<dbReference type="InterPro" id="IPR050095">
    <property type="entry name" value="ECF_ABC_transporter_ATP-bd"/>
</dbReference>
<dbReference type="SMART" id="SM00382">
    <property type="entry name" value="AAA"/>
    <property type="match status" value="1"/>
</dbReference>
<comment type="caution">
    <text evidence="9">The sequence shown here is derived from an EMBL/GenBank/DDBJ whole genome shotgun (WGS) entry which is preliminary data.</text>
</comment>
<keyword evidence="5 9" id="KW-0067">ATP-binding</keyword>
<dbReference type="AlphaFoldDB" id="A0A7C4NPV9"/>
<evidence type="ECO:0000313" key="9">
    <source>
        <dbReference type="EMBL" id="HGQ65051.1"/>
    </source>
</evidence>
<gene>
    <name evidence="9" type="ORF">ENU08_07400</name>
    <name evidence="8" type="ORF">ENU41_00765</name>
</gene>
<evidence type="ECO:0000256" key="2">
    <source>
        <dbReference type="ARBA" id="ARBA00005417"/>
    </source>
</evidence>
<dbReference type="Gene3D" id="3.40.50.300">
    <property type="entry name" value="P-loop containing nucleotide triphosphate hydrolases"/>
    <property type="match status" value="1"/>
</dbReference>
<dbReference type="PROSITE" id="PS50893">
    <property type="entry name" value="ABC_TRANSPORTER_2"/>
    <property type="match status" value="1"/>
</dbReference>
<comment type="similarity">
    <text evidence="2">Belongs to the ABC transporter superfamily.</text>
</comment>
<reference evidence="9" key="1">
    <citation type="journal article" date="2020" name="mSystems">
        <title>Genome- and Community-Level Interaction Insights into Carbon Utilization and Element Cycling Functions of Hydrothermarchaeota in Hydrothermal Sediment.</title>
        <authorList>
            <person name="Zhou Z."/>
            <person name="Liu Y."/>
            <person name="Xu W."/>
            <person name="Pan J."/>
            <person name="Luo Z.H."/>
            <person name="Li M."/>
        </authorList>
    </citation>
    <scope>NUCLEOTIDE SEQUENCE [LARGE SCALE GENOMIC DNA]</scope>
    <source>
        <strain evidence="9">SpSt-637</strain>
        <strain evidence="8">SpSt-667</strain>
    </source>
</reference>
<evidence type="ECO:0000256" key="1">
    <source>
        <dbReference type="ARBA" id="ARBA00004202"/>
    </source>
</evidence>
<accession>A0A7C4NPV9</accession>
<dbReference type="GO" id="GO:0005524">
    <property type="term" value="F:ATP binding"/>
    <property type="evidence" value="ECO:0007669"/>
    <property type="project" value="UniProtKB-KW"/>
</dbReference>
<comment type="function">
    <text evidence="6">Probably part of an ABC transporter complex. Responsible for energy coupling to the transport system.</text>
</comment>
<dbReference type="InterPro" id="IPR003593">
    <property type="entry name" value="AAA+_ATPase"/>
</dbReference>
<dbReference type="GO" id="GO:0043190">
    <property type="term" value="C:ATP-binding cassette (ABC) transporter complex"/>
    <property type="evidence" value="ECO:0007669"/>
    <property type="project" value="TreeGrafter"/>
</dbReference>
<sequence length="275" mass="30912">MVACVEVANLSVETLSGFKVLENVSLAIGCGDFVVISGPSGGGKSTLLKALLGIRDVLENLRVAGDIKVLGVDVLKQGFEKLFRRVGVVLQNPVNQVFSLTVEEEVAFSLENAGLDLNEIRRRVDQALKIMDLDDLRNNFVHTLSIGQIQRVVLASMIALEPELLILDEPCAYLDPATKKRFYEYIYSYWRDRRSTVIVVEHDLDYVLGFATKFLIINRKVIAYGSPVEVLSRVNIEDYGIKEPAYIKISKQFHRMAKNVEESINCLKNFICRNK</sequence>
<dbReference type="GO" id="GO:0016887">
    <property type="term" value="F:ATP hydrolysis activity"/>
    <property type="evidence" value="ECO:0007669"/>
    <property type="project" value="InterPro"/>
</dbReference>